<dbReference type="PANTHER" id="PTHR38481">
    <property type="entry name" value="HYALURONATE LYASE"/>
    <property type="match status" value="1"/>
</dbReference>
<evidence type="ECO:0000256" key="1">
    <source>
        <dbReference type="ARBA" id="ARBA00001913"/>
    </source>
</evidence>
<feature type="active site" evidence="5">
    <location>
        <position position="260"/>
    </location>
</feature>
<comment type="caution">
    <text evidence="8">The sequence shown here is derived from an EMBL/GenBank/DDBJ whole genome shotgun (WGS) entry which is preliminary data.</text>
</comment>
<dbReference type="Pfam" id="PF08124">
    <property type="entry name" value="Lyase_8_N"/>
    <property type="match status" value="1"/>
</dbReference>
<keyword evidence="8" id="KW-0456">Lyase</keyword>
<dbReference type="GO" id="GO:0005975">
    <property type="term" value="P:carbohydrate metabolic process"/>
    <property type="evidence" value="ECO:0007669"/>
    <property type="project" value="InterPro"/>
</dbReference>
<dbReference type="Gene3D" id="1.50.10.100">
    <property type="entry name" value="Chondroitin AC/alginate lyase"/>
    <property type="match status" value="1"/>
</dbReference>
<feature type="active site" evidence="5">
    <location>
        <position position="251"/>
    </location>
</feature>
<evidence type="ECO:0000256" key="5">
    <source>
        <dbReference type="PIRSR" id="PIRSR638970-1"/>
    </source>
</evidence>
<comment type="cofactor">
    <cofactor evidence="1">
        <name>Ca(2+)</name>
        <dbReference type="ChEBI" id="CHEBI:29108"/>
    </cofactor>
</comment>
<dbReference type="Proteomes" id="UP000824108">
    <property type="component" value="Unassembled WGS sequence"/>
</dbReference>
<keyword evidence="4" id="KW-0106">Calcium</keyword>
<feature type="domain" description="Polysaccharide lyase 8 N-terminal alpha-helical" evidence="7">
    <location>
        <begin position="64"/>
        <end position="332"/>
    </location>
</feature>
<proteinExistence type="inferred from homology"/>
<dbReference type="GO" id="GO:0005576">
    <property type="term" value="C:extracellular region"/>
    <property type="evidence" value="ECO:0007669"/>
    <property type="project" value="InterPro"/>
</dbReference>
<feature type="active site" evidence="5">
    <location>
        <position position="314"/>
    </location>
</feature>
<gene>
    <name evidence="8" type="ORF">H9807_06950</name>
</gene>
<dbReference type="EMBL" id="DXAV01000056">
    <property type="protein sequence ID" value="HIZ91835.1"/>
    <property type="molecule type" value="Genomic_DNA"/>
</dbReference>
<evidence type="ECO:0000256" key="4">
    <source>
        <dbReference type="ARBA" id="ARBA00022837"/>
    </source>
</evidence>
<dbReference type="InterPro" id="IPR012970">
    <property type="entry name" value="Lyase_8_alpha_N"/>
</dbReference>
<dbReference type="Gene3D" id="2.70.98.10">
    <property type="match status" value="1"/>
</dbReference>
<dbReference type="InterPro" id="IPR003159">
    <property type="entry name" value="Lyase_8_central_dom"/>
</dbReference>
<dbReference type="GO" id="GO:0030246">
    <property type="term" value="F:carbohydrate binding"/>
    <property type="evidence" value="ECO:0007669"/>
    <property type="project" value="InterPro"/>
</dbReference>
<comment type="subunit">
    <text evidence="3">Monomer.</text>
</comment>
<evidence type="ECO:0000259" key="7">
    <source>
        <dbReference type="Pfam" id="PF08124"/>
    </source>
</evidence>
<dbReference type="AlphaFoldDB" id="A0A9D2KDC5"/>
<evidence type="ECO:0000313" key="9">
    <source>
        <dbReference type="Proteomes" id="UP000824108"/>
    </source>
</evidence>
<dbReference type="CDD" id="cd01083">
    <property type="entry name" value="GAG_Lyase"/>
    <property type="match status" value="1"/>
</dbReference>
<evidence type="ECO:0000313" key="8">
    <source>
        <dbReference type="EMBL" id="HIZ91835.1"/>
    </source>
</evidence>
<dbReference type="InterPro" id="IPR014718">
    <property type="entry name" value="GH-type_carb-bd"/>
</dbReference>
<dbReference type="GO" id="GO:0016837">
    <property type="term" value="F:carbon-oxygen lyase activity, acting on polysaccharides"/>
    <property type="evidence" value="ECO:0007669"/>
    <property type="project" value="UniProtKB-ARBA"/>
</dbReference>
<dbReference type="InterPro" id="IPR011013">
    <property type="entry name" value="Gal_mutarotase_sf_dom"/>
</dbReference>
<organism evidence="8 9">
    <name type="scientific">Candidatus Bacteroides merdavium</name>
    <dbReference type="NCBI Taxonomy" id="2838472"/>
    <lineage>
        <taxon>Bacteria</taxon>
        <taxon>Pseudomonadati</taxon>
        <taxon>Bacteroidota</taxon>
        <taxon>Bacteroidia</taxon>
        <taxon>Bacteroidales</taxon>
        <taxon>Bacteroidaceae</taxon>
        <taxon>Bacteroides</taxon>
    </lineage>
</organism>
<dbReference type="PANTHER" id="PTHR38481:SF1">
    <property type="entry name" value="HYALURONATE LYASE"/>
    <property type="match status" value="1"/>
</dbReference>
<dbReference type="InterPro" id="IPR008929">
    <property type="entry name" value="Chondroitin_lyas"/>
</dbReference>
<reference evidence="8" key="2">
    <citation type="submission" date="2021-04" db="EMBL/GenBank/DDBJ databases">
        <authorList>
            <person name="Gilroy R."/>
        </authorList>
    </citation>
    <scope>NUCLEOTIDE SEQUENCE</scope>
    <source>
        <strain evidence="8">CHK118-2852</strain>
    </source>
</reference>
<evidence type="ECO:0000256" key="3">
    <source>
        <dbReference type="ARBA" id="ARBA00011245"/>
    </source>
</evidence>
<name>A0A9D2KDC5_9BACE</name>
<dbReference type="InterPro" id="IPR038970">
    <property type="entry name" value="Lyase_8"/>
</dbReference>
<feature type="domain" description="Polysaccharide lyase family 8 central" evidence="6">
    <location>
        <begin position="366"/>
        <end position="616"/>
    </location>
</feature>
<comment type="similarity">
    <text evidence="2">Belongs to the polysaccharide lyase 8 family.</text>
</comment>
<accession>A0A9D2KDC5</accession>
<evidence type="ECO:0000256" key="2">
    <source>
        <dbReference type="ARBA" id="ARBA00006699"/>
    </source>
</evidence>
<reference evidence="8" key="1">
    <citation type="journal article" date="2021" name="PeerJ">
        <title>Extensive microbial diversity within the chicken gut microbiome revealed by metagenomics and culture.</title>
        <authorList>
            <person name="Gilroy R."/>
            <person name="Ravi A."/>
            <person name="Getino M."/>
            <person name="Pursley I."/>
            <person name="Horton D.L."/>
            <person name="Alikhan N.F."/>
            <person name="Baker D."/>
            <person name="Gharbi K."/>
            <person name="Hall N."/>
            <person name="Watson M."/>
            <person name="Adriaenssens E.M."/>
            <person name="Foster-Nyarko E."/>
            <person name="Jarju S."/>
            <person name="Secka A."/>
            <person name="Antonio M."/>
            <person name="Oren A."/>
            <person name="Chaudhuri R.R."/>
            <person name="La Ragione R."/>
            <person name="Hildebrand F."/>
            <person name="Pallen M.J."/>
        </authorList>
    </citation>
    <scope>NUCLEOTIDE SEQUENCE</scope>
    <source>
        <strain evidence="8">CHK118-2852</strain>
    </source>
</reference>
<dbReference type="SUPFAM" id="SSF74650">
    <property type="entry name" value="Galactose mutarotase-like"/>
    <property type="match status" value="1"/>
</dbReference>
<sequence length="719" mass="81232">MHLYKFVSGTLLLMAVACGHISAQDAELTRVKQNFIRLIGNDGNGQKLLHAVLKDLPREETASDQMVVELFQRQPSQQASIQKYLSEQTAEGTWPDINYQDCKRSGWEPRVHTERILELAKQYASPQSPYYHSPQVEACIHKALRWWFTAKPVCPNWWYNQIGVPKTLGNVFLLFEPQLTAEERQGAIEVMNHSRFGMTGQNKVWLAGNVLVRALLQEDKELVRQARDTIASEIVTGQAEGIQPDWSFHQHGTQQQFGNYGLAFLASMSFYSGVFAGTSMAFDDRQLEILRRLTDDGYRWILWKGQMDISALGRQFFREGQTHKGLATAFAATELGGGTSEACNETARALCRENFLPDAKDGLTGHKHFFCSSYTVHRRPTWMATVKMASRKVIGTETLNGDNMKGFYSADGATYIYQDGKEYLDIFPLWDWRKLPGVTAFDTDAPMPIVKGNRPRNNSDFVGGLSDGRQGMTVMDLDRAGLRARKAWIFTEDFVLCLGAGIESDSTLAVTTAIEQCYQRDKLYMLHACGDWREVNGREERSHQQEVRYFHHHRGYIAWGENLQATASTEKRTGQWYDIMQMYPREDVSGEVVQLCLNHGKAPKNASYQYVILPDADRRQTEAFDLYAIRVLRNDHTVQAVLLADGTCWLASSEPASLTLPDGTALKAATPGIYKVARGADGHYTALWTSPSRQHEQAELAIGTQTLKLTDIYYHTNNE</sequence>
<dbReference type="PROSITE" id="PS51257">
    <property type="entry name" value="PROKAR_LIPOPROTEIN"/>
    <property type="match status" value="1"/>
</dbReference>
<protein>
    <submittedName>
        <fullName evidence="8">Polysaccharide lyase 8 family protein</fullName>
    </submittedName>
</protein>
<dbReference type="SUPFAM" id="SSF48230">
    <property type="entry name" value="Chondroitin AC/alginate lyase"/>
    <property type="match status" value="1"/>
</dbReference>
<evidence type="ECO:0000259" key="6">
    <source>
        <dbReference type="Pfam" id="PF02278"/>
    </source>
</evidence>
<dbReference type="Pfam" id="PF02278">
    <property type="entry name" value="Lyase_8"/>
    <property type="match status" value="1"/>
</dbReference>